<evidence type="ECO:0000256" key="1">
    <source>
        <dbReference type="SAM" id="Coils"/>
    </source>
</evidence>
<reference evidence="2 3" key="1">
    <citation type="journal article" date="2013" name="Curr. Biol.">
        <title>The Genome of the Foraminiferan Reticulomyxa filosa.</title>
        <authorList>
            <person name="Glockner G."/>
            <person name="Hulsmann N."/>
            <person name="Schleicher M."/>
            <person name="Noegel A.A."/>
            <person name="Eichinger L."/>
            <person name="Gallinger C."/>
            <person name="Pawlowski J."/>
            <person name="Sierra R."/>
            <person name="Euteneuer U."/>
            <person name="Pillet L."/>
            <person name="Moustafa A."/>
            <person name="Platzer M."/>
            <person name="Groth M."/>
            <person name="Szafranski K."/>
            <person name="Schliwa M."/>
        </authorList>
    </citation>
    <scope>NUCLEOTIDE SEQUENCE [LARGE SCALE GENOMIC DNA]</scope>
</reference>
<feature type="non-terminal residue" evidence="2">
    <location>
        <position position="337"/>
    </location>
</feature>
<name>X6MTX2_RETFI</name>
<keyword evidence="3" id="KW-1185">Reference proteome</keyword>
<evidence type="ECO:0000313" key="3">
    <source>
        <dbReference type="Proteomes" id="UP000023152"/>
    </source>
</evidence>
<dbReference type="Proteomes" id="UP000023152">
    <property type="component" value="Unassembled WGS sequence"/>
</dbReference>
<protein>
    <submittedName>
        <fullName evidence="2">Uncharacterized protein</fullName>
    </submittedName>
</protein>
<accession>X6MTX2</accession>
<gene>
    <name evidence="2" type="ORF">RFI_19919</name>
</gene>
<dbReference type="EMBL" id="ASPP01016702">
    <property type="protein sequence ID" value="ETO17403.1"/>
    <property type="molecule type" value="Genomic_DNA"/>
</dbReference>
<evidence type="ECO:0000313" key="2">
    <source>
        <dbReference type="EMBL" id="ETO17403.1"/>
    </source>
</evidence>
<proteinExistence type="predicted"/>
<keyword evidence="1" id="KW-0175">Coiled coil</keyword>
<feature type="coiled-coil region" evidence="1">
    <location>
        <begin position="177"/>
        <end position="232"/>
    </location>
</feature>
<organism evidence="2 3">
    <name type="scientific">Reticulomyxa filosa</name>
    <dbReference type="NCBI Taxonomy" id="46433"/>
    <lineage>
        <taxon>Eukaryota</taxon>
        <taxon>Sar</taxon>
        <taxon>Rhizaria</taxon>
        <taxon>Retaria</taxon>
        <taxon>Foraminifera</taxon>
        <taxon>Monothalamids</taxon>
        <taxon>Reticulomyxidae</taxon>
        <taxon>Reticulomyxa</taxon>
    </lineage>
</organism>
<dbReference type="AlphaFoldDB" id="X6MTX2"/>
<sequence length="337" mass="38253">MLIMTHPIGAELPMNRGRKSSCSLAGVMTRVLQLALEESQHLCNENKYSQARVLLHEVLQCTGELLFAVGNHQIAFAITNQSKNILVKMLKDWNEEYFDLKRIHGNTKSDAEIRSMVTAPTFTFGPMDQSLFGMIAAHYAGRYQYQQLLEFAQQLLIFDPRLLDLTGHWIVTTLEALQKYEEKLQMADWVIQELTQRLQREGSTPILLISLLSTLEGVLNNLIDDMKDYEKAEVYGRQLENLCFNVVLPWMNSDSEETETFPSNLANDNDLSGATADGVPMEAIKHGVGMQICVLQTLKDLIQWKLVAHNDLKSAKKIYEEHCIPLHQKFKTALLAS</sequence>
<comment type="caution">
    <text evidence="2">The sequence shown here is derived from an EMBL/GenBank/DDBJ whole genome shotgun (WGS) entry which is preliminary data.</text>
</comment>